<proteinExistence type="predicted"/>
<reference evidence="2" key="1">
    <citation type="submission" date="2018-06" db="EMBL/GenBank/DDBJ databases">
        <title>Aestuariibacter litoralis strain KCTC 52945T.</title>
        <authorList>
            <person name="Li X."/>
            <person name="Salam N."/>
            <person name="Li J.-L."/>
            <person name="Chen Y.-M."/>
            <person name="Yang Z.-W."/>
            <person name="Zhang L.-Y."/>
            <person name="Han M.-X."/>
            <person name="Xiao M."/>
            <person name="Li W.-J."/>
        </authorList>
    </citation>
    <scope>NUCLEOTIDE SEQUENCE [LARGE SCALE GENOMIC DNA]</scope>
    <source>
        <strain evidence="2">KCTC 52945</strain>
    </source>
</reference>
<sequence length="104" mass="11394">MSFLVSLASISAVFAPLNGSKQTLENLEVFAIRIAPSLAALWTDSTEIAYSETSDLVNDMVQRLGSGPSKEKQWSINLLCQATRRSLIPGRGKRLTEGKITFLH</sequence>
<organism evidence="1 2">
    <name type="scientific">Aestuariivirga litoralis</name>
    <dbReference type="NCBI Taxonomy" id="2650924"/>
    <lineage>
        <taxon>Bacteria</taxon>
        <taxon>Pseudomonadati</taxon>
        <taxon>Pseudomonadota</taxon>
        <taxon>Alphaproteobacteria</taxon>
        <taxon>Hyphomicrobiales</taxon>
        <taxon>Aestuariivirgaceae</taxon>
        <taxon>Aestuariivirga</taxon>
    </lineage>
</organism>
<protein>
    <submittedName>
        <fullName evidence="1">Uncharacterized protein</fullName>
    </submittedName>
</protein>
<dbReference type="EMBL" id="QKVK01000008">
    <property type="protein sequence ID" value="PZF75848.1"/>
    <property type="molecule type" value="Genomic_DNA"/>
</dbReference>
<comment type="caution">
    <text evidence="1">The sequence shown here is derived from an EMBL/GenBank/DDBJ whole genome shotgun (WGS) entry which is preliminary data.</text>
</comment>
<dbReference type="AlphaFoldDB" id="A0A2W2B703"/>
<dbReference type="Proteomes" id="UP000248795">
    <property type="component" value="Unassembled WGS sequence"/>
</dbReference>
<dbReference type="RefSeq" id="WP_111199654.1">
    <property type="nucleotide sequence ID" value="NZ_QKVK01000008.1"/>
</dbReference>
<evidence type="ECO:0000313" key="2">
    <source>
        <dbReference type="Proteomes" id="UP000248795"/>
    </source>
</evidence>
<gene>
    <name evidence="1" type="ORF">DK847_16640</name>
</gene>
<name>A0A2W2B703_9HYPH</name>
<keyword evidence="2" id="KW-1185">Reference proteome</keyword>
<accession>A0A2W2B703</accession>
<evidence type="ECO:0000313" key="1">
    <source>
        <dbReference type="EMBL" id="PZF75848.1"/>
    </source>
</evidence>